<evidence type="ECO:0000256" key="1">
    <source>
        <dbReference type="SAM" id="MobiDB-lite"/>
    </source>
</evidence>
<dbReference type="RefSeq" id="WP_369254598.1">
    <property type="nucleotide sequence ID" value="NZ_CP163440.1"/>
</dbReference>
<reference evidence="3" key="1">
    <citation type="submission" date="2024-07" db="EMBL/GenBank/DDBJ databases">
        <authorList>
            <person name="Yu S.T."/>
        </authorList>
    </citation>
    <scope>NUCLEOTIDE SEQUENCE</scope>
    <source>
        <strain evidence="3">R35</strain>
    </source>
</reference>
<gene>
    <name evidence="3" type="ORF">AB5J50_02970</name>
</gene>
<accession>A0AB39RX14</accession>
<evidence type="ECO:0000313" key="3">
    <source>
        <dbReference type="EMBL" id="XDQ59807.1"/>
    </source>
</evidence>
<organism evidence="3">
    <name type="scientific">Streptomyces sp. R35</name>
    <dbReference type="NCBI Taxonomy" id="3238630"/>
    <lineage>
        <taxon>Bacteria</taxon>
        <taxon>Bacillati</taxon>
        <taxon>Actinomycetota</taxon>
        <taxon>Actinomycetes</taxon>
        <taxon>Kitasatosporales</taxon>
        <taxon>Streptomycetaceae</taxon>
        <taxon>Streptomyces</taxon>
    </lineage>
</organism>
<keyword evidence="2" id="KW-1133">Transmembrane helix</keyword>
<feature type="transmembrane region" description="Helical" evidence="2">
    <location>
        <begin position="6"/>
        <end position="26"/>
    </location>
</feature>
<evidence type="ECO:0000256" key="2">
    <source>
        <dbReference type="SAM" id="Phobius"/>
    </source>
</evidence>
<dbReference type="EMBL" id="CP163440">
    <property type="protein sequence ID" value="XDQ59807.1"/>
    <property type="molecule type" value="Genomic_DNA"/>
</dbReference>
<protein>
    <submittedName>
        <fullName evidence="3">Uncharacterized protein</fullName>
    </submittedName>
</protein>
<feature type="region of interest" description="Disordered" evidence="1">
    <location>
        <begin position="41"/>
        <end position="69"/>
    </location>
</feature>
<proteinExistence type="predicted"/>
<sequence>MHTAGFLLVIVLICLLGVLDVSNMLLEKLRQAAKTWKTMRRAWQPGDVDDAKNQASDAEPNEPAHQPPR</sequence>
<keyword evidence="2" id="KW-0472">Membrane</keyword>
<dbReference type="AlphaFoldDB" id="A0AB39RX14"/>
<name>A0AB39RX14_9ACTN</name>
<keyword evidence="2" id="KW-0812">Transmembrane</keyword>